<dbReference type="Proteomes" id="UP000749559">
    <property type="component" value="Unassembled WGS sequence"/>
</dbReference>
<dbReference type="FunFam" id="3.40.50.11660:FF:000004">
    <property type="entry name" value="Glycoprotein 3-alpha-L-fucosyltransferase A"/>
    <property type="match status" value="1"/>
</dbReference>
<dbReference type="GO" id="GO:0000139">
    <property type="term" value="C:Golgi membrane"/>
    <property type="evidence" value="ECO:0007669"/>
    <property type="project" value="UniProtKB-SubCell"/>
</dbReference>
<evidence type="ECO:0000256" key="4">
    <source>
        <dbReference type="ARBA" id="ARBA00022676"/>
    </source>
</evidence>
<gene>
    <name evidence="15" type="ORF">OFUS_LOCUS6811</name>
</gene>
<evidence type="ECO:0000256" key="11">
    <source>
        <dbReference type="ARBA" id="ARBA00023180"/>
    </source>
</evidence>
<dbReference type="Gene3D" id="3.40.50.11660">
    <property type="entry name" value="Glycosyl transferase family 10, C-terminal domain"/>
    <property type="match status" value="1"/>
</dbReference>
<feature type="domain" description="Fucosyltransferase C-terminal" evidence="13">
    <location>
        <begin position="225"/>
        <end position="409"/>
    </location>
</feature>
<evidence type="ECO:0000313" key="15">
    <source>
        <dbReference type="EMBL" id="CAH1780067.1"/>
    </source>
</evidence>
<evidence type="ECO:0000256" key="6">
    <source>
        <dbReference type="ARBA" id="ARBA00022692"/>
    </source>
</evidence>
<dbReference type="InterPro" id="IPR055270">
    <property type="entry name" value="Glyco_tran_10_C"/>
</dbReference>
<dbReference type="AlphaFoldDB" id="A0A8S4NHI6"/>
<evidence type="ECO:0000259" key="14">
    <source>
        <dbReference type="Pfam" id="PF17039"/>
    </source>
</evidence>
<evidence type="ECO:0000256" key="2">
    <source>
        <dbReference type="ARBA" id="ARBA00004922"/>
    </source>
</evidence>
<evidence type="ECO:0000259" key="13">
    <source>
        <dbReference type="Pfam" id="PF00852"/>
    </source>
</evidence>
<evidence type="ECO:0000256" key="5">
    <source>
        <dbReference type="ARBA" id="ARBA00022679"/>
    </source>
</evidence>
<evidence type="ECO:0000256" key="12">
    <source>
        <dbReference type="RuleBase" id="RU003832"/>
    </source>
</evidence>
<dbReference type="OrthoDB" id="427096at2759"/>
<sequence length="439" mass="50760">MTETQSGGNLMKAIYNVRGRCASFPCCRRVCFLVVILLMVLVTTIYYITTDSYAIPHLKKRNFLNKSAFTRMYSIGGNATNNTENPKVVGTKLVVLWFPFFSEEPYLWTLSKGSLDNCPVTNCVSTFDKSKLLESAAVVIHVSDPHIDQLHPVLPGERHHHQRWVLFTMEPPQNMRTDLSSYNNIFNWTATFRTDSDIPVYYGRKVEHNNTNLELIYKNQTILDKEKPRLVAWVASNPLAHSNRMRLVRELQSHMEVDVYGGVSQLYKHNDLSCVKNTEKCDHLLRQYKFYLALENNNCRDYITEKFWYALERGNIPVVTGGDWFKKQAPPFSYIDTRSFSSTKSLAKYLIRVANDVDLFNKYMQWRHSYRIVDTNTHTGVLRQWGCDLCKALNNPALPAQVYSDLPGWYAEDLSGCSTYSFWGHLKKTINMLFFRLGA</sequence>
<dbReference type="EMBL" id="CAIIXF020000003">
    <property type="protein sequence ID" value="CAH1780067.1"/>
    <property type="molecule type" value="Genomic_DNA"/>
</dbReference>
<dbReference type="PANTHER" id="PTHR48438:SF1">
    <property type="entry name" value="ALPHA-(1,3)-FUCOSYLTRANSFERASE C-RELATED"/>
    <property type="match status" value="1"/>
</dbReference>
<dbReference type="Pfam" id="PF00852">
    <property type="entry name" value="Glyco_transf_10"/>
    <property type="match status" value="1"/>
</dbReference>
<keyword evidence="6 12" id="KW-0812">Transmembrane</keyword>
<feature type="transmembrane region" description="Helical" evidence="12">
    <location>
        <begin position="30"/>
        <end position="49"/>
    </location>
</feature>
<dbReference type="SUPFAM" id="SSF53756">
    <property type="entry name" value="UDP-Glycosyltransferase/glycogen phosphorylase"/>
    <property type="match status" value="1"/>
</dbReference>
<proteinExistence type="inferred from homology"/>
<dbReference type="InterPro" id="IPR038577">
    <property type="entry name" value="GT10-like_C_sf"/>
</dbReference>
<comment type="subcellular location">
    <subcellularLocation>
        <location evidence="1">Golgi apparatus membrane</location>
        <topology evidence="1">Single-pass type II membrane protein</topology>
    </subcellularLocation>
    <subcellularLocation>
        <location evidence="12">Golgi apparatus</location>
        <location evidence="12">Golgi stack membrane</location>
        <topology evidence="12">Single-pass type II membrane protein</topology>
    </subcellularLocation>
</comment>
<evidence type="ECO:0000256" key="8">
    <source>
        <dbReference type="ARBA" id="ARBA00022989"/>
    </source>
</evidence>
<keyword evidence="11" id="KW-0325">Glycoprotein</keyword>
<keyword evidence="8 12" id="KW-1133">Transmembrane helix</keyword>
<name>A0A8S4NHI6_OWEFU</name>
<evidence type="ECO:0000256" key="9">
    <source>
        <dbReference type="ARBA" id="ARBA00023034"/>
    </source>
</evidence>
<dbReference type="GO" id="GO:0008417">
    <property type="term" value="F:fucosyltransferase activity"/>
    <property type="evidence" value="ECO:0007669"/>
    <property type="project" value="InterPro"/>
</dbReference>
<keyword evidence="5 12" id="KW-0808">Transferase</keyword>
<protein>
    <recommendedName>
        <fullName evidence="12">Fucosyltransferase</fullName>
        <ecNumber evidence="12">2.4.1.-</ecNumber>
    </recommendedName>
</protein>
<feature type="domain" description="Fucosyltransferase N-terminal" evidence="14">
    <location>
        <begin position="91"/>
        <end position="203"/>
    </location>
</feature>
<evidence type="ECO:0000256" key="10">
    <source>
        <dbReference type="ARBA" id="ARBA00023136"/>
    </source>
</evidence>
<dbReference type="PANTHER" id="PTHR48438">
    <property type="entry name" value="ALPHA-(1,3)-FUCOSYLTRANSFERASE C-RELATED"/>
    <property type="match status" value="1"/>
</dbReference>
<keyword evidence="7" id="KW-0735">Signal-anchor</keyword>
<comment type="pathway">
    <text evidence="2">Protein modification; protein glycosylation.</text>
</comment>
<organism evidence="15 16">
    <name type="scientific">Owenia fusiformis</name>
    <name type="common">Polychaete worm</name>
    <dbReference type="NCBI Taxonomy" id="6347"/>
    <lineage>
        <taxon>Eukaryota</taxon>
        <taxon>Metazoa</taxon>
        <taxon>Spiralia</taxon>
        <taxon>Lophotrochozoa</taxon>
        <taxon>Annelida</taxon>
        <taxon>Polychaeta</taxon>
        <taxon>Sedentaria</taxon>
        <taxon>Canalipalpata</taxon>
        <taxon>Sabellida</taxon>
        <taxon>Oweniida</taxon>
        <taxon>Oweniidae</taxon>
        <taxon>Owenia</taxon>
    </lineage>
</organism>
<keyword evidence="10 12" id="KW-0472">Membrane</keyword>
<evidence type="ECO:0000313" key="16">
    <source>
        <dbReference type="Proteomes" id="UP000749559"/>
    </source>
</evidence>
<keyword evidence="9 12" id="KW-0333">Golgi apparatus</keyword>
<evidence type="ECO:0000256" key="3">
    <source>
        <dbReference type="ARBA" id="ARBA00008919"/>
    </source>
</evidence>
<dbReference type="Pfam" id="PF17039">
    <property type="entry name" value="Glyco_tran_10_N"/>
    <property type="match status" value="1"/>
</dbReference>
<dbReference type="EC" id="2.4.1.-" evidence="12"/>
<accession>A0A8S4NHI6</accession>
<dbReference type="InterPro" id="IPR031481">
    <property type="entry name" value="Glyco_tran_10_N"/>
</dbReference>
<keyword evidence="4 12" id="KW-0328">Glycosyltransferase</keyword>
<comment type="caution">
    <text evidence="15">The sequence shown here is derived from an EMBL/GenBank/DDBJ whole genome shotgun (WGS) entry which is preliminary data.</text>
</comment>
<reference evidence="15" key="1">
    <citation type="submission" date="2022-03" db="EMBL/GenBank/DDBJ databases">
        <authorList>
            <person name="Martin C."/>
        </authorList>
    </citation>
    <scope>NUCLEOTIDE SEQUENCE</scope>
</reference>
<evidence type="ECO:0000256" key="1">
    <source>
        <dbReference type="ARBA" id="ARBA00004323"/>
    </source>
</evidence>
<dbReference type="InterPro" id="IPR001503">
    <property type="entry name" value="Glyco_trans_10"/>
</dbReference>
<evidence type="ECO:0000256" key="7">
    <source>
        <dbReference type="ARBA" id="ARBA00022968"/>
    </source>
</evidence>
<dbReference type="GO" id="GO:0032580">
    <property type="term" value="C:Golgi cisterna membrane"/>
    <property type="evidence" value="ECO:0007669"/>
    <property type="project" value="UniProtKB-SubCell"/>
</dbReference>
<comment type="similarity">
    <text evidence="3 12">Belongs to the glycosyltransferase 10 family.</text>
</comment>
<keyword evidence="16" id="KW-1185">Reference proteome</keyword>